<dbReference type="GO" id="GO:0005886">
    <property type="term" value="C:plasma membrane"/>
    <property type="evidence" value="ECO:0007669"/>
    <property type="project" value="UniProtKB-SubCell"/>
</dbReference>
<comment type="subcellular location">
    <subcellularLocation>
        <location evidence="1">Cell membrane</location>
        <topology evidence="1">Multi-pass membrane protein</topology>
    </subcellularLocation>
</comment>
<keyword evidence="2" id="KW-1003">Cell membrane</keyword>
<accession>A0A933WAJ4</accession>
<evidence type="ECO:0000256" key="2">
    <source>
        <dbReference type="ARBA" id="ARBA00022475"/>
    </source>
</evidence>
<feature type="transmembrane region" description="Helical" evidence="6">
    <location>
        <begin position="196"/>
        <end position="219"/>
    </location>
</feature>
<feature type="transmembrane region" description="Helical" evidence="6">
    <location>
        <begin position="69"/>
        <end position="89"/>
    </location>
</feature>
<evidence type="ECO:0000256" key="6">
    <source>
        <dbReference type="SAM" id="Phobius"/>
    </source>
</evidence>
<comment type="caution">
    <text evidence="7">The sequence shown here is derived from an EMBL/GenBank/DDBJ whole genome shotgun (WGS) entry which is preliminary data.</text>
</comment>
<feature type="transmembrane region" description="Helical" evidence="6">
    <location>
        <begin position="40"/>
        <end position="57"/>
    </location>
</feature>
<dbReference type="EMBL" id="JACRIW010000118">
    <property type="protein sequence ID" value="MBI5171101.1"/>
    <property type="molecule type" value="Genomic_DNA"/>
</dbReference>
<dbReference type="PANTHER" id="PTHR40277:SF1">
    <property type="entry name" value="BLL5419 PROTEIN"/>
    <property type="match status" value="1"/>
</dbReference>
<proteinExistence type="predicted"/>
<dbReference type="PANTHER" id="PTHR40277">
    <property type="entry name" value="BLL5419 PROTEIN"/>
    <property type="match status" value="1"/>
</dbReference>
<feature type="transmembrane region" description="Helical" evidence="6">
    <location>
        <begin position="231"/>
        <end position="252"/>
    </location>
</feature>
<protein>
    <submittedName>
        <fullName evidence="7">Flippase-like domain-containing protein</fullName>
    </submittedName>
</protein>
<keyword evidence="5 6" id="KW-0472">Membrane</keyword>
<keyword evidence="3 6" id="KW-0812">Transmembrane</keyword>
<evidence type="ECO:0000313" key="7">
    <source>
        <dbReference type="EMBL" id="MBI5171101.1"/>
    </source>
</evidence>
<evidence type="ECO:0000256" key="1">
    <source>
        <dbReference type="ARBA" id="ARBA00004651"/>
    </source>
</evidence>
<evidence type="ECO:0000313" key="8">
    <source>
        <dbReference type="Proteomes" id="UP000696931"/>
    </source>
</evidence>
<organism evidence="7 8">
    <name type="scientific">Eiseniibacteriota bacterium</name>
    <dbReference type="NCBI Taxonomy" id="2212470"/>
    <lineage>
        <taxon>Bacteria</taxon>
        <taxon>Candidatus Eiseniibacteriota</taxon>
    </lineage>
</organism>
<name>A0A933WAJ4_UNCEI</name>
<keyword evidence="4 6" id="KW-1133">Transmembrane helix</keyword>
<dbReference type="Pfam" id="PF03706">
    <property type="entry name" value="LPG_synthase_TM"/>
    <property type="match status" value="1"/>
</dbReference>
<gene>
    <name evidence="7" type="ORF">HZA61_16565</name>
</gene>
<evidence type="ECO:0000256" key="4">
    <source>
        <dbReference type="ARBA" id="ARBA00022989"/>
    </source>
</evidence>
<dbReference type="Proteomes" id="UP000696931">
    <property type="component" value="Unassembled WGS sequence"/>
</dbReference>
<feature type="transmembrane region" description="Helical" evidence="6">
    <location>
        <begin position="143"/>
        <end position="162"/>
    </location>
</feature>
<sequence>MKKGAGMLLQFTVSVILLALLVRKVPVADAVAAFARVRPLTIVLAVSLSLAGYWGRARRWTVLLQRAGLVMRTWSSYCLTLVGTFYGLFTPGRVGEFARVLHLDAPRSRTLPSVVWDRVTDVVLLELMSLPAFVLVPAWRGTLLAIFASLVAVTVLGVVLLSHPPVLAAVARAFPFLAKPVARWSESSNGLASSPAFASSLGYGLVFYAFGYAGAWVLLRDLAPGTSPLLLLGLPVIPLLGNLPIACGGLGLREQVSAALFGQFGAGAATGAAFSLLWFLTATLLPGLVGLALSALPASRGPALGEGRS</sequence>
<reference evidence="7" key="1">
    <citation type="submission" date="2020-07" db="EMBL/GenBank/DDBJ databases">
        <title>Huge and variable diversity of episymbiotic CPR bacteria and DPANN archaea in groundwater ecosystems.</title>
        <authorList>
            <person name="He C.Y."/>
            <person name="Keren R."/>
            <person name="Whittaker M."/>
            <person name="Farag I.F."/>
            <person name="Doudna J."/>
            <person name="Cate J.H.D."/>
            <person name="Banfield J.F."/>
        </authorList>
    </citation>
    <scope>NUCLEOTIDE SEQUENCE</scope>
    <source>
        <strain evidence="7">NC_groundwater_1813_Pr3_B-0.1um_71_17</strain>
    </source>
</reference>
<dbReference type="InterPro" id="IPR022791">
    <property type="entry name" value="L-PG_synthase/AglD"/>
</dbReference>
<evidence type="ECO:0000256" key="3">
    <source>
        <dbReference type="ARBA" id="ARBA00022692"/>
    </source>
</evidence>
<dbReference type="AlphaFoldDB" id="A0A933WAJ4"/>
<evidence type="ECO:0000256" key="5">
    <source>
        <dbReference type="ARBA" id="ARBA00023136"/>
    </source>
</evidence>